<evidence type="ECO:0000313" key="2">
    <source>
        <dbReference type="Proteomes" id="UP001187239"/>
    </source>
</evidence>
<evidence type="ECO:0000313" key="1">
    <source>
        <dbReference type="EMBL" id="MDV0611499.1"/>
    </source>
</evidence>
<dbReference type="Proteomes" id="UP001187239">
    <property type="component" value="Unassembled WGS sequence"/>
</dbReference>
<organism evidence="1 2">
    <name type="scientific">Klebsiella quasipneumoniae subsp. similipneumoniae</name>
    <dbReference type="NCBI Taxonomy" id="1463164"/>
    <lineage>
        <taxon>Bacteria</taxon>
        <taxon>Pseudomonadati</taxon>
        <taxon>Pseudomonadota</taxon>
        <taxon>Gammaproteobacteria</taxon>
        <taxon>Enterobacterales</taxon>
        <taxon>Enterobacteriaceae</taxon>
        <taxon>Klebsiella/Raoultella group</taxon>
        <taxon>Klebsiella</taxon>
        <taxon>Klebsiella pneumoniae complex</taxon>
    </lineage>
</organism>
<sequence>MSNLCKLLSASVTLKKKGMTVDYLASHHELISGIAMGEKRSVMVTFGLYARPGVPIGIYAAVTPRNQESPLGSTKYTQSFYTTLRSEAVADDMGVFLMTLEVKDIPFEHDGLYEANIRAFPTDAMPSEDSQLDSIKCFFYVETSKGQQDATNS</sequence>
<reference evidence="1" key="1">
    <citation type="submission" date="2023-10" db="EMBL/GenBank/DDBJ databases">
        <title>Surveillance and assessment of the effects of hospital wastewater treatment on clearance of pathogenic bacterial and antimicrobial resistance genes.</title>
        <authorList>
            <person name="Wu Y."/>
        </authorList>
    </citation>
    <scope>NUCLEOTIDE SEQUENCE</scope>
    <source>
        <strain evidence="1">23-M-SY-8</strain>
    </source>
</reference>
<dbReference type="RefSeq" id="WP_211774063.1">
    <property type="nucleotide sequence ID" value="NZ_JAWHXQ010000006.1"/>
</dbReference>
<name>A0AAE4SFZ7_9ENTR</name>
<protein>
    <submittedName>
        <fullName evidence="1">Uncharacterized protein</fullName>
    </submittedName>
</protein>
<proteinExistence type="predicted"/>
<dbReference type="AlphaFoldDB" id="A0AAE4SFZ7"/>
<gene>
    <name evidence="1" type="ORF">RZO73_13295</name>
</gene>
<dbReference type="EMBL" id="JAWHXQ010000006">
    <property type="protein sequence ID" value="MDV0611499.1"/>
    <property type="molecule type" value="Genomic_DNA"/>
</dbReference>
<comment type="caution">
    <text evidence="1">The sequence shown here is derived from an EMBL/GenBank/DDBJ whole genome shotgun (WGS) entry which is preliminary data.</text>
</comment>
<accession>A0AAE4SFZ7</accession>